<gene>
    <name evidence="5" type="ORF">MERR_LOCUS25159</name>
</gene>
<feature type="region of interest" description="Disordered" evidence="1">
    <location>
        <begin position="1"/>
        <end position="35"/>
    </location>
</feature>
<evidence type="ECO:0000259" key="3">
    <source>
        <dbReference type="Pfam" id="PF14244"/>
    </source>
</evidence>
<evidence type="ECO:0008006" key="7">
    <source>
        <dbReference type="Google" id="ProtNLM"/>
    </source>
</evidence>
<dbReference type="Pfam" id="PF22936">
    <property type="entry name" value="Pol_BBD"/>
    <property type="match status" value="1"/>
</dbReference>
<accession>A0A6D2J4E6</accession>
<evidence type="ECO:0000313" key="6">
    <source>
        <dbReference type="Proteomes" id="UP000467841"/>
    </source>
</evidence>
<feature type="region of interest" description="Disordered" evidence="1">
    <location>
        <begin position="270"/>
        <end position="309"/>
    </location>
</feature>
<dbReference type="PANTHER" id="PTHR37610">
    <property type="entry name" value="CCHC-TYPE DOMAIN-CONTAINING PROTEIN"/>
    <property type="match status" value="1"/>
</dbReference>
<protein>
    <recommendedName>
        <fullName evidence="7">Retrotransposon Copia-like N-terminal domain-containing protein</fullName>
    </recommendedName>
</protein>
<dbReference type="InterPro" id="IPR025724">
    <property type="entry name" value="GAG-pre-integrase_dom"/>
</dbReference>
<dbReference type="InterPro" id="IPR054722">
    <property type="entry name" value="PolX-like_BBD"/>
</dbReference>
<reference evidence="5" key="1">
    <citation type="submission" date="2020-01" db="EMBL/GenBank/DDBJ databases">
        <authorList>
            <person name="Mishra B."/>
        </authorList>
    </citation>
    <scope>NUCLEOTIDE SEQUENCE [LARGE SCALE GENOMIC DNA]</scope>
</reference>
<evidence type="ECO:0000313" key="5">
    <source>
        <dbReference type="EMBL" id="CAA7037924.1"/>
    </source>
</evidence>
<evidence type="ECO:0000256" key="1">
    <source>
        <dbReference type="SAM" id="MobiDB-lite"/>
    </source>
</evidence>
<feature type="compositionally biased region" description="Gly residues" evidence="1">
    <location>
        <begin position="278"/>
        <end position="301"/>
    </location>
</feature>
<proteinExistence type="predicted"/>
<evidence type="ECO:0000259" key="4">
    <source>
        <dbReference type="Pfam" id="PF22936"/>
    </source>
</evidence>
<dbReference type="Proteomes" id="UP000467841">
    <property type="component" value="Unassembled WGS sequence"/>
</dbReference>
<dbReference type="OrthoDB" id="1748682at2759"/>
<keyword evidence="6" id="KW-1185">Reference proteome</keyword>
<comment type="caution">
    <text evidence="5">The sequence shown here is derived from an EMBL/GenBank/DDBJ whole genome shotgun (WGS) entry which is preliminary data.</text>
</comment>
<dbReference type="Pfam" id="PF13976">
    <property type="entry name" value="gag_pre-integrs"/>
    <property type="match status" value="1"/>
</dbReference>
<evidence type="ECO:0000259" key="2">
    <source>
        <dbReference type="Pfam" id="PF13976"/>
    </source>
</evidence>
<dbReference type="PANTHER" id="PTHR37610:SF40">
    <property type="entry name" value="OS01G0909600 PROTEIN"/>
    <property type="match status" value="1"/>
</dbReference>
<dbReference type="Pfam" id="PF14244">
    <property type="entry name" value="Retrotran_gag_3"/>
    <property type="match status" value="1"/>
</dbReference>
<dbReference type="InterPro" id="IPR029472">
    <property type="entry name" value="Copia-like_N"/>
</dbReference>
<name>A0A6D2J4E6_9BRAS</name>
<dbReference type="AlphaFoldDB" id="A0A6D2J4E6"/>
<feature type="domain" description="Retrotransposon Copia-like N-terminal" evidence="3">
    <location>
        <begin position="52"/>
        <end position="99"/>
    </location>
</feature>
<organism evidence="5 6">
    <name type="scientific">Microthlaspi erraticum</name>
    <dbReference type="NCBI Taxonomy" id="1685480"/>
    <lineage>
        <taxon>Eukaryota</taxon>
        <taxon>Viridiplantae</taxon>
        <taxon>Streptophyta</taxon>
        <taxon>Embryophyta</taxon>
        <taxon>Tracheophyta</taxon>
        <taxon>Spermatophyta</taxon>
        <taxon>Magnoliopsida</taxon>
        <taxon>eudicotyledons</taxon>
        <taxon>Gunneridae</taxon>
        <taxon>Pentapetalae</taxon>
        <taxon>rosids</taxon>
        <taxon>malvids</taxon>
        <taxon>Brassicales</taxon>
        <taxon>Brassicaceae</taxon>
        <taxon>Coluteocarpeae</taxon>
        <taxon>Microthlaspi</taxon>
    </lineage>
</organism>
<sequence>MVKTGGNNKDGIVAGDGSGDIVHAEGGKSNIVPAEGGARETDKMTLSPFYLHPSDGPGNLITTVQLKGENYEDWAKHVRNALRTKRKLGFVDGTMVKPTTDGEIEQWGVVNSMLVAWIMNTIEPSLRDSISMVDEVHELWEDLKLQFSAGNGPRISELRAEIANCRQGGDMVVVYYGKLKKMWDELAIYKPIRTCTCGELKAQLEEDREEERTNTFLTGLNSERYGVVRSTIQSIEPLPKLSQVYQLHCERRKATNNDQKYPDWWGERGRDFGERGRGGGTRGRFGREGGVAGRSGRGRGSPGRAYSAQIQSAGGAQANLTRQEGDYDRASLPQLSDEQWTSLLTFLSSKKQESNEKLNGKTNCGEFIIDTGASHHMTWNLDLLHNITDIHPCAIGLPDGDSAIATKQGDLCLGGDLWLKGMLYSKELTCSLISVAKVLKIIKGSITFTDELCVLQDRTSKMLIGAGEERGGVYVFRGVMGAKANKVVSSGSCGLWHQRLGHPSNNVLSYLSSDFGVGKQVESKTICEICLRAKQT</sequence>
<dbReference type="EMBL" id="CACVBM020001185">
    <property type="protein sequence ID" value="CAA7037924.1"/>
    <property type="molecule type" value="Genomic_DNA"/>
</dbReference>
<feature type="domain" description="GAG-pre-integrase" evidence="2">
    <location>
        <begin position="489"/>
        <end position="535"/>
    </location>
</feature>
<feature type="domain" description="Retrovirus-related Pol polyprotein from transposon TNT 1-94-like beta-barrel" evidence="4">
    <location>
        <begin position="367"/>
        <end position="438"/>
    </location>
</feature>